<keyword evidence="10" id="KW-1185">Reference proteome</keyword>
<dbReference type="GO" id="GO:0043165">
    <property type="term" value="P:Gram-negative-bacterium-type cell outer membrane assembly"/>
    <property type="evidence" value="ECO:0007669"/>
    <property type="project" value="InterPro"/>
</dbReference>
<dbReference type="EMBL" id="NEXX01000003">
    <property type="protein sequence ID" value="OUY06941.1"/>
    <property type="molecule type" value="Genomic_DNA"/>
</dbReference>
<organism evidence="9 10">
    <name type="scientific">Acinetobacter populi</name>
    <dbReference type="NCBI Taxonomy" id="1582270"/>
    <lineage>
        <taxon>Bacteria</taxon>
        <taxon>Pseudomonadati</taxon>
        <taxon>Pseudomonadota</taxon>
        <taxon>Gammaproteobacteria</taxon>
        <taxon>Moraxellales</taxon>
        <taxon>Moraxellaceae</taxon>
        <taxon>Acinetobacter</taxon>
    </lineage>
</organism>
<comment type="caution">
    <text evidence="9">The sequence shown here is derived from an EMBL/GenBank/DDBJ whole genome shotgun (WGS) entry which is preliminary data.</text>
</comment>
<dbReference type="GO" id="GO:0042277">
    <property type="term" value="F:peptide binding"/>
    <property type="evidence" value="ECO:0007669"/>
    <property type="project" value="InterPro"/>
</dbReference>
<dbReference type="Pfam" id="PF09312">
    <property type="entry name" value="SurA_N"/>
    <property type="match status" value="1"/>
</dbReference>
<evidence type="ECO:0000259" key="8">
    <source>
        <dbReference type="PROSITE" id="PS50198"/>
    </source>
</evidence>
<gene>
    <name evidence="7" type="primary">surA</name>
    <name evidence="9" type="ORF">CAP51_09600</name>
</gene>
<dbReference type="InterPro" id="IPR046357">
    <property type="entry name" value="PPIase_dom_sf"/>
</dbReference>
<evidence type="ECO:0000256" key="4">
    <source>
        <dbReference type="ARBA" id="ARBA00023110"/>
    </source>
</evidence>
<feature type="domain" description="PpiC" evidence="8">
    <location>
        <begin position="179"/>
        <end position="278"/>
    </location>
</feature>
<protein>
    <recommendedName>
        <fullName evidence="7">Chaperone SurA</fullName>
    </recommendedName>
    <alternativeName>
        <fullName evidence="7">Peptidyl-prolyl cis-trans isomerase SurA</fullName>
        <shortName evidence="7">PPIase SurA</shortName>
        <ecNumber evidence="7">5.2.1.8</ecNumber>
    </alternativeName>
    <alternativeName>
        <fullName evidence="7">Rotamase SurA</fullName>
    </alternativeName>
</protein>
<dbReference type="AlphaFoldDB" id="A0A1Z9YXK7"/>
<evidence type="ECO:0000256" key="2">
    <source>
        <dbReference type="ARBA" id="ARBA00022737"/>
    </source>
</evidence>
<evidence type="ECO:0000256" key="1">
    <source>
        <dbReference type="ARBA" id="ARBA00022729"/>
    </source>
</evidence>
<evidence type="ECO:0000256" key="5">
    <source>
        <dbReference type="ARBA" id="ARBA00023186"/>
    </source>
</evidence>
<keyword evidence="2 7" id="KW-0677">Repeat</keyword>
<dbReference type="GO" id="GO:0006457">
    <property type="term" value="P:protein folding"/>
    <property type="evidence" value="ECO:0007669"/>
    <property type="project" value="UniProtKB-UniRule"/>
</dbReference>
<feature type="domain" description="PpiC" evidence="8">
    <location>
        <begin position="288"/>
        <end position="387"/>
    </location>
</feature>
<keyword evidence="1 7" id="KW-0732">Signal</keyword>
<keyword evidence="5 7" id="KW-0143">Chaperone</keyword>
<dbReference type="PROSITE" id="PS01096">
    <property type="entry name" value="PPIC_PPIASE_1"/>
    <property type="match status" value="1"/>
</dbReference>
<proteinExistence type="inferred from homology"/>
<reference evidence="9 10" key="1">
    <citation type="submission" date="2017-05" db="EMBL/GenBank/DDBJ databases">
        <title>Acinetobacter populi ANC 5415 (= PBJ7), whole genome shotgun sequencing project.</title>
        <authorList>
            <person name="Nemec A."/>
            <person name="Radolfova-Krizova L."/>
        </authorList>
    </citation>
    <scope>NUCLEOTIDE SEQUENCE [LARGE SCALE GENOMIC DNA]</scope>
    <source>
        <strain evidence="9 10">PBJ7</strain>
    </source>
</reference>
<evidence type="ECO:0000313" key="9">
    <source>
        <dbReference type="EMBL" id="OUY06941.1"/>
    </source>
</evidence>
<evidence type="ECO:0000313" key="10">
    <source>
        <dbReference type="Proteomes" id="UP000196536"/>
    </source>
</evidence>
<dbReference type="GO" id="GO:0030288">
    <property type="term" value="C:outer membrane-bounded periplasmic space"/>
    <property type="evidence" value="ECO:0007669"/>
    <property type="project" value="InterPro"/>
</dbReference>
<comment type="subcellular location">
    <subcellularLocation>
        <location evidence="7">Periplasm</location>
    </subcellularLocation>
    <text evidence="7">Is capable of associating with the outer membrane.</text>
</comment>
<comment type="domain">
    <text evidence="7">The PPIase activity resides only in the second parvulin domain. The N-terminal region and the C-terminal tail are necessary and sufficient for the chaperone activity of SurA. The PPIase activity is dispensable for SurA to function as a chaperone. The N-terminal region and the C-terminal tail are also required for porin recognition.</text>
</comment>
<evidence type="ECO:0000256" key="7">
    <source>
        <dbReference type="HAMAP-Rule" id="MF_01183"/>
    </source>
</evidence>
<dbReference type="RefSeq" id="WP_087620544.1">
    <property type="nucleotide sequence ID" value="NZ_NEXX01000003.1"/>
</dbReference>
<evidence type="ECO:0000256" key="3">
    <source>
        <dbReference type="ARBA" id="ARBA00022764"/>
    </source>
</evidence>
<dbReference type="Gene3D" id="1.10.4030.10">
    <property type="entry name" value="Porin chaperone SurA, peptide-binding domain"/>
    <property type="match status" value="1"/>
</dbReference>
<dbReference type="SUPFAM" id="SSF109998">
    <property type="entry name" value="Triger factor/SurA peptide-binding domain-like"/>
    <property type="match status" value="1"/>
</dbReference>
<dbReference type="GO" id="GO:0051082">
    <property type="term" value="F:unfolded protein binding"/>
    <property type="evidence" value="ECO:0007669"/>
    <property type="project" value="UniProtKB-UniRule"/>
</dbReference>
<dbReference type="OrthoDB" id="14196at2"/>
<name>A0A1Z9YXK7_9GAMM</name>
<dbReference type="InterPro" id="IPR023034">
    <property type="entry name" value="PPIase_SurA"/>
</dbReference>
<dbReference type="HAMAP" id="MF_01183">
    <property type="entry name" value="Chaperone_SurA"/>
    <property type="match status" value="1"/>
</dbReference>
<feature type="chain" id="PRO_5013406496" description="Chaperone SurA" evidence="7">
    <location>
        <begin position="28"/>
        <end position="438"/>
    </location>
</feature>
<dbReference type="InterPro" id="IPR023058">
    <property type="entry name" value="PPIase_PpiC_CS"/>
</dbReference>
<dbReference type="InterPro" id="IPR050280">
    <property type="entry name" value="OMP_Chaperone_SurA"/>
</dbReference>
<sequence precursor="true">MNGHIMLKMFRNTTLAVALFATSQLYAAQVVDQVVAVVDSSVILKSDLDQAVDVVRQQLQQQGQTVPPEQILRKNVLDQLILRQVQVEQVKRFGIQPDPEALNNAVSAIAKQEGYSSLEAFQQHVDSTGAGRYALLREQVAEDLNVTRLRQQQVMSRIKISDRDVDNFLKSPQGQAVLGSQVRTLHVRIAPKSANTTTEEVSNVAAQVKQALNGSDDVQAIAKQFSNDKVDVQGIDMGFRALADIPADLAARVSGLEIGQTTDLIPANDGLHVLKLLERKADDKKALVNQYSTRHILIQPSEVISPEDAKQRIDQIYQRLQQGADFSELAATYSADPGSARNGGSLGWVTPGVMVPEFETVMKNTPVGQISQPFQTQYGWHILKVEDTRQVDMTNEYQRRMARQILGERQFDAEVDGWLREIRANAYVDIKDPALKDD</sequence>
<dbReference type="InterPro" id="IPR015391">
    <property type="entry name" value="SurA_N"/>
</dbReference>
<dbReference type="GO" id="GO:0050821">
    <property type="term" value="P:protein stabilization"/>
    <property type="evidence" value="ECO:0007669"/>
    <property type="project" value="InterPro"/>
</dbReference>
<dbReference type="InterPro" id="IPR000297">
    <property type="entry name" value="PPIase_PpiC"/>
</dbReference>
<keyword evidence="4 7" id="KW-0697">Rotamase</keyword>
<dbReference type="Pfam" id="PF00639">
    <property type="entry name" value="Rotamase"/>
    <property type="match status" value="2"/>
</dbReference>
<comment type="function">
    <text evidence="7">Chaperone involved in the correct folding and assembly of outer membrane proteins. Recognizes specific patterns of aromatic residues and the orientation of their side chains, which are found more frequently in integral outer membrane proteins. May act in both early periplasmic and late outer membrane-associated steps of protein maturation.</text>
</comment>
<comment type="catalytic activity">
    <reaction evidence="7">
        <text>[protein]-peptidylproline (omega=180) = [protein]-peptidylproline (omega=0)</text>
        <dbReference type="Rhea" id="RHEA:16237"/>
        <dbReference type="Rhea" id="RHEA-COMP:10747"/>
        <dbReference type="Rhea" id="RHEA-COMP:10748"/>
        <dbReference type="ChEBI" id="CHEBI:83833"/>
        <dbReference type="ChEBI" id="CHEBI:83834"/>
        <dbReference type="EC" id="5.2.1.8"/>
    </reaction>
</comment>
<keyword evidence="3 7" id="KW-0574">Periplasm</keyword>
<keyword evidence="6 7" id="KW-0413">Isomerase</keyword>
<dbReference type="InterPro" id="IPR027304">
    <property type="entry name" value="Trigger_fact/SurA_dom_sf"/>
</dbReference>
<dbReference type="PROSITE" id="PS50198">
    <property type="entry name" value="PPIC_PPIASE_2"/>
    <property type="match status" value="2"/>
</dbReference>
<feature type="signal peptide" evidence="7">
    <location>
        <begin position="1"/>
        <end position="27"/>
    </location>
</feature>
<dbReference type="Gene3D" id="3.10.50.40">
    <property type="match status" value="2"/>
</dbReference>
<dbReference type="PANTHER" id="PTHR47637">
    <property type="entry name" value="CHAPERONE SURA"/>
    <property type="match status" value="1"/>
</dbReference>
<accession>A0A1Z9YXK7</accession>
<dbReference type="PANTHER" id="PTHR47637:SF1">
    <property type="entry name" value="CHAPERONE SURA"/>
    <property type="match status" value="1"/>
</dbReference>
<evidence type="ECO:0000256" key="6">
    <source>
        <dbReference type="ARBA" id="ARBA00023235"/>
    </source>
</evidence>
<dbReference type="Proteomes" id="UP000196536">
    <property type="component" value="Unassembled WGS sequence"/>
</dbReference>
<dbReference type="EC" id="5.2.1.8" evidence="7"/>
<dbReference type="GO" id="GO:0003755">
    <property type="term" value="F:peptidyl-prolyl cis-trans isomerase activity"/>
    <property type="evidence" value="ECO:0007669"/>
    <property type="project" value="UniProtKB-UniRule"/>
</dbReference>
<dbReference type="SUPFAM" id="SSF54534">
    <property type="entry name" value="FKBP-like"/>
    <property type="match status" value="2"/>
</dbReference>